<dbReference type="PROSITE" id="PS50005">
    <property type="entry name" value="TPR"/>
    <property type="match status" value="2"/>
</dbReference>
<dbReference type="Gene3D" id="2.30.30.390">
    <property type="entry name" value="Hemimethylated DNA-binding domain"/>
    <property type="match status" value="1"/>
</dbReference>
<feature type="region of interest" description="Disordered" evidence="2">
    <location>
        <begin position="330"/>
        <end position="350"/>
    </location>
</feature>
<feature type="domain" description="Hemimethylated DNA-binding" evidence="3">
    <location>
        <begin position="182"/>
        <end position="313"/>
    </location>
</feature>
<evidence type="ECO:0000256" key="1">
    <source>
        <dbReference type="PROSITE-ProRule" id="PRU00339"/>
    </source>
</evidence>
<feature type="domain" description="Hemimethylated DNA-binding" evidence="3">
    <location>
        <begin position="447"/>
        <end position="553"/>
    </location>
</feature>
<dbReference type="Proteomes" id="UP001516023">
    <property type="component" value="Unassembled WGS sequence"/>
</dbReference>
<dbReference type="PANTHER" id="PTHR48439:SF1">
    <property type="entry name" value="HEMIMETHYLATED DNA-BINDING DOMAIN-CONTAINING PROTEIN"/>
    <property type="match status" value="1"/>
</dbReference>
<dbReference type="SUPFAM" id="SSF141255">
    <property type="entry name" value="YccV-like"/>
    <property type="match status" value="2"/>
</dbReference>
<proteinExistence type="predicted"/>
<name>A0ABD3Q8Z7_9STRA</name>
<dbReference type="EMBL" id="JABMIG020000059">
    <property type="protein sequence ID" value="KAL3796869.1"/>
    <property type="molecule type" value="Genomic_DNA"/>
</dbReference>
<dbReference type="SMART" id="SM00028">
    <property type="entry name" value="TPR"/>
    <property type="match status" value="2"/>
</dbReference>
<evidence type="ECO:0000256" key="2">
    <source>
        <dbReference type="SAM" id="MobiDB-lite"/>
    </source>
</evidence>
<sequence>MKNRVPRTLYRQLLSWCRRYQDVPFDGVPPLTLTPPQVNSLALRRLKSMRTFLDSNGIGDSASNVKWRHPAHFALYNSNVAVEEDMIVFPAVHNTSELRDVIRSVYWLNNVNTMSNVDGVNIADERECDSSSNATKEQISLAFDAIKSCNQLSSSELDSRRNKRLASIEARRNQMNDKDAPIVEYHVGQVVSQKKKGWRGVIVGWTIEQENANERSRLTSLTTKQYSLSDRNETNSENENIDTSSKQDKTQKFNIKYTILVDVNDAALLKSSKIVSLESQEDLGFVEPCLHRIHNNLINQYFNKFESDHFVPNNVLGYVYPMDRYSSCDISEGRESSTSSASTEAVEGEQLTDPRLPDVKAACMTIIQGVNKISNRLVSSIEHDSTDQNSKCNFLESLLSGISTQAKIDEDQPTLSLYSTILALYHFHVKINSLLWSRKIHLDHKPNIKFSLGQIVRHKLYDYRGVIIAWDPKPHVDVTNWDGLQHVDNPQNQPFYHIRPDENDCIRAFGGPRSFRYVCQDNLELCEPTELEVDELSPQEWRWDKGKGSYVPSDEMKFLYGEKLESDETMIEQNLQKLRDTLSECLLTVRDGVNNEYFTMDDLFCVLRSADTLENATAVQDTIKEIWKESSNIELRNSLDTGIAYLLEGNFEKALSTFTKITEADPSYGEAWNKKATVHYMMGHMQESLEAARRALDIDPRNFQALAGIGLVEMDSSSSVEKAVDAFRQCLALNPWSMVSARLALCLRKRDRSKDNNGE</sequence>
<dbReference type="InterPro" id="IPR036623">
    <property type="entry name" value="Hemimethylated_DNA-bd_sf"/>
</dbReference>
<organism evidence="4 5">
    <name type="scientific">Cyclotella cryptica</name>
    <dbReference type="NCBI Taxonomy" id="29204"/>
    <lineage>
        <taxon>Eukaryota</taxon>
        <taxon>Sar</taxon>
        <taxon>Stramenopiles</taxon>
        <taxon>Ochrophyta</taxon>
        <taxon>Bacillariophyta</taxon>
        <taxon>Coscinodiscophyceae</taxon>
        <taxon>Thalassiosirophycidae</taxon>
        <taxon>Stephanodiscales</taxon>
        <taxon>Stephanodiscaceae</taxon>
        <taxon>Cyclotella</taxon>
    </lineage>
</organism>
<dbReference type="NCBIfam" id="TIGR02097">
    <property type="entry name" value="yccV"/>
    <property type="match status" value="1"/>
</dbReference>
<dbReference type="AlphaFoldDB" id="A0ABD3Q8Z7"/>
<keyword evidence="5" id="KW-1185">Reference proteome</keyword>
<accession>A0ABD3Q8Z7</accession>
<dbReference type="Gene3D" id="1.25.40.10">
    <property type="entry name" value="Tetratricopeptide repeat domain"/>
    <property type="match status" value="1"/>
</dbReference>
<gene>
    <name evidence="4" type="ORF">HJC23_008822</name>
</gene>
<keyword evidence="1" id="KW-0802">TPR repeat</keyword>
<dbReference type="SMART" id="SM00992">
    <property type="entry name" value="YccV-like"/>
    <property type="match status" value="2"/>
</dbReference>
<feature type="compositionally biased region" description="Polar residues" evidence="2">
    <location>
        <begin position="224"/>
        <end position="244"/>
    </location>
</feature>
<dbReference type="InterPro" id="IPR053189">
    <property type="entry name" value="Clp_protease_adapter_ClpF"/>
</dbReference>
<feature type="repeat" description="TPR" evidence="1">
    <location>
        <begin position="635"/>
        <end position="668"/>
    </location>
</feature>
<reference evidence="4 5" key="1">
    <citation type="journal article" date="2020" name="G3 (Bethesda)">
        <title>Improved Reference Genome for Cyclotella cryptica CCMP332, a Model for Cell Wall Morphogenesis, Salinity Adaptation, and Lipid Production in Diatoms (Bacillariophyta).</title>
        <authorList>
            <person name="Roberts W.R."/>
            <person name="Downey K.M."/>
            <person name="Ruck E.C."/>
            <person name="Traller J.C."/>
            <person name="Alverson A.J."/>
        </authorList>
    </citation>
    <scope>NUCLEOTIDE SEQUENCE [LARGE SCALE GENOMIC DNA]</scope>
    <source>
        <strain evidence="4 5">CCMP332</strain>
    </source>
</reference>
<protein>
    <recommendedName>
        <fullName evidence="3">Hemimethylated DNA-binding domain-containing protein</fullName>
    </recommendedName>
</protein>
<feature type="repeat" description="TPR" evidence="1">
    <location>
        <begin position="669"/>
        <end position="702"/>
    </location>
</feature>
<feature type="region of interest" description="Disordered" evidence="2">
    <location>
        <begin position="224"/>
        <end position="247"/>
    </location>
</feature>
<evidence type="ECO:0000313" key="5">
    <source>
        <dbReference type="Proteomes" id="UP001516023"/>
    </source>
</evidence>
<dbReference type="Pfam" id="PF13432">
    <property type="entry name" value="TPR_16"/>
    <property type="match status" value="1"/>
</dbReference>
<feature type="compositionally biased region" description="Low complexity" evidence="2">
    <location>
        <begin position="336"/>
        <end position="349"/>
    </location>
</feature>
<comment type="caution">
    <text evidence="4">The sequence shown here is derived from an EMBL/GenBank/DDBJ whole genome shotgun (WGS) entry which is preliminary data.</text>
</comment>
<evidence type="ECO:0000313" key="4">
    <source>
        <dbReference type="EMBL" id="KAL3796869.1"/>
    </source>
</evidence>
<dbReference type="SUPFAM" id="SSF48452">
    <property type="entry name" value="TPR-like"/>
    <property type="match status" value="1"/>
</dbReference>
<dbReference type="Pfam" id="PF08755">
    <property type="entry name" value="YccV-like"/>
    <property type="match status" value="2"/>
</dbReference>
<dbReference type="InterPro" id="IPR011722">
    <property type="entry name" value="Hemimethylated_DNA-bd_dom"/>
</dbReference>
<dbReference type="PANTHER" id="PTHR48439">
    <property type="entry name" value="HEMIMETHYLATED DNA-BINDING DOMAIN-CONTAINING PROTEIN"/>
    <property type="match status" value="1"/>
</dbReference>
<dbReference type="InterPro" id="IPR019734">
    <property type="entry name" value="TPR_rpt"/>
</dbReference>
<evidence type="ECO:0000259" key="3">
    <source>
        <dbReference type="SMART" id="SM00992"/>
    </source>
</evidence>
<dbReference type="InterPro" id="IPR011990">
    <property type="entry name" value="TPR-like_helical_dom_sf"/>
</dbReference>